<dbReference type="HAMAP" id="MF_01659">
    <property type="entry name" value="MenD"/>
    <property type="match status" value="1"/>
</dbReference>
<evidence type="ECO:0000256" key="6">
    <source>
        <dbReference type="ARBA" id="ARBA00023211"/>
    </source>
</evidence>
<dbReference type="SUPFAM" id="SSF52467">
    <property type="entry name" value="DHS-like NAD/FAD-binding domain"/>
    <property type="match status" value="1"/>
</dbReference>
<dbReference type="RefSeq" id="WP_035196604.1">
    <property type="nucleotide sequence ID" value="NZ_JJRY01000013.1"/>
</dbReference>
<evidence type="ECO:0000259" key="8">
    <source>
        <dbReference type="Pfam" id="PF02775"/>
    </source>
</evidence>
<dbReference type="PATRIC" id="fig|1348973.3.peg.3011"/>
<dbReference type="EMBL" id="JJRY01000013">
    <property type="protein sequence ID" value="KEF37553.1"/>
    <property type="molecule type" value="Genomic_DNA"/>
</dbReference>
<keyword evidence="2 7" id="KW-0808">Transferase</keyword>
<keyword evidence="4 7" id="KW-0460">Magnesium</keyword>
<protein>
    <recommendedName>
        <fullName evidence="7">2-succinyl-5-enolpyruvyl-6-hydroxy-3-cyclohexene-1-carboxylate synthase</fullName>
        <shortName evidence="7">SEPHCHC synthase</shortName>
        <ecNumber evidence="7">2.2.1.9</ecNumber>
    </recommendedName>
    <alternativeName>
        <fullName evidence="7">Menaquinone biosynthesis protein MenD</fullName>
    </alternativeName>
</protein>
<evidence type="ECO:0000256" key="3">
    <source>
        <dbReference type="ARBA" id="ARBA00022723"/>
    </source>
</evidence>
<dbReference type="Pfam" id="PF02775">
    <property type="entry name" value="TPP_enzyme_C"/>
    <property type="match status" value="1"/>
</dbReference>
<dbReference type="CDD" id="cd07037">
    <property type="entry name" value="TPP_PYR_MenD"/>
    <property type="match status" value="1"/>
</dbReference>
<dbReference type="InterPro" id="IPR012001">
    <property type="entry name" value="Thiamin_PyroP_enz_TPP-bd_dom"/>
</dbReference>
<dbReference type="Proteomes" id="UP000027936">
    <property type="component" value="Unassembled WGS sequence"/>
</dbReference>
<name>A0A072NKW5_SCHAZ</name>
<dbReference type="PANTHER" id="PTHR42916">
    <property type="entry name" value="2-SUCCINYL-5-ENOLPYRUVYL-6-HYDROXY-3-CYCLOHEXENE-1-CARBOXYLATE SYNTHASE"/>
    <property type="match status" value="1"/>
</dbReference>
<dbReference type="GO" id="GO:0030145">
    <property type="term" value="F:manganese ion binding"/>
    <property type="evidence" value="ECO:0007669"/>
    <property type="project" value="UniProtKB-UniRule"/>
</dbReference>
<evidence type="ECO:0000256" key="4">
    <source>
        <dbReference type="ARBA" id="ARBA00022842"/>
    </source>
</evidence>
<sequence length="596" mass="66091">MISANQALSVYVAAFLDELVRANVKHIVVSPGSRSTPIAMVAAEHPDLHVWLNVDERSAAFFALGMAKARREPVAIVCTSGTAVANYMPAVVEAKESQVPLIVLTADRPHELRDIGAPQAIDQLNFFGKQVKWFVEMAIPEESSEILRYVRTVAARAVSTSLNGPSGPVHLNFPFREPLVPIIEDEQIWESGLDHRTRFVKATESKLMMREEELELLASGLTQVERGLIVCGPLDRPGFAEEVVALGDKLSFPVIADPLSQLRSGSHNKNLVIDSYDAFLRDEYISQELVPEVVIRFGAMPVSKAVLLFLKKNPQIKQIIIDGEGLWRDPTLLASEVIHADPVLFCRLLNKVLSENKGQKTRAPISNWLESWVTADRIAGEVLVHLGNEEQEFEGQVVLRIAQNLPENATFFVGNSMPIRDVDSFFLNTERNIRIMANRGANGIDGTISAALGASTVAEPLILLVGDLTFYHDLNGLLAAKLHKLNATIVIVNNEGGGIFSFLPQSEHPKNFELLFGTPLGLDYSHVVKMYGGEFKRIADWDELSTAIKNCKDVKGLNVIEIRTDRSLNAAKHRKIWRIANETIKENWELGEWDAH</sequence>
<comment type="pathway">
    <text evidence="7">Quinol/quinone metabolism; 1,4-dihydroxy-2-naphthoate biosynthesis; 1,4-dihydroxy-2-naphthoate from chorismate: step 2/7.</text>
</comment>
<dbReference type="PIRSF" id="PIRSF004983">
    <property type="entry name" value="MenD"/>
    <property type="match status" value="1"/>
</dbReference>
<dbReference type="InterPro" id="IPR032264">
    <property type="entry name" value="MenD_middle"/>
</dbReference>
<keyword evidence="1 7" id="KW-0474">Menaquinone biosynthesis</keyword>
<dbReference type="InterPro" id="IPR011766">
    <property type="entry name" value="TPP_enzyme_TPP-bd"/>
</dbReference>
<dbReference type="AlphaFoldDB" id="A0A072NKW5"/>
<dbReference type="SUPFAM" id="SSF52518">
    <property type="entry name" value="Thiamin diphosphate-binding fold (THDP-binding)"/>
    <property type="match status" value="2"/>
</dbReference>
<dbReference type="InterPro" id="IPR029061">
    <property type="entry name" value="THDP-binding"/>
</dbReference>
<dbReference type="UniPathway" id="UPA00079"/>
<comment type="cofactor">
    <cofactor evidence="7">
        <name>thiamine diphosphate</name>
        <dbReference type="ChEBI" id="CHEBI:58937"/>
    </cofactor>
    <text evidence="7">Binds 1 thiamine pyrophosphate per subunit.</text>
</comment>
<evidence type="ECO:0000256" key="2">
    <source>
        <dbReference type="ARBA" id="ARBA00022679"/>
    </source>
</evidence>
<proteinExistence type="inferred from homology"/>
<dbReference type="GO" id="GO:0070204">
    <property type="term" value="F:2-succinyl-5-enolpyruvyl-6-hydroxy-3-cyclohexene-1-carboxylic-acid synthase activity"/>
    <property type="evidence" value="ECO:0007669"/>
    <property type="project" value="UniProtKB-UniRule"/>
</dbReference>
<dbReference type="Pfam" id="PF16582">
    <property type="entry name" value="TPP_enzyme_M_2"/>
    <property type="match status" value="1"/>
</dbReference>
<comment type="cofactor">
    <cofactor evidence="7">
        <name>Mg(2+)</name>
        <dbReference type="ChEBI" id="CHEBI:18420"/>
    </cofactor>
    <cofactor evidence="7">
        <name>Mn(2+)</name>
        <dbReference type="ChEBI" id="CHEBI:29035"/>
    </cofactor>
</comment>
<comment type="function">
    <text evidence="7">Catalyzes the thiamine diphosphate-dependent decarboxylation of 2-oxoglutarate and the subsequent addition of the resulting succinic semialdehyde-thiamine pyrophosphate anion to isochorismate to yield 2-succinyl-5-enolpyruvyl-6-hydroxy-3-cyclohexene-1-carboxylate (SEPHCHC).</text>
</comment>
<dbReference type="InterPro" id="IPR004433">
    <property type="entry name" value="MenaQ_synth_MenD"/>
</dbReference>
<dbReference type="GO" id="GO:0030976">
    <property type="term" value="F:thiamine pyrophosphate binding"/>
    <property type="evidence" value="ECO:0007669"/>
    <property type="project" value="UniProtKB-UniRule"/>
</dbReference>
<reference evidence="11 12" key="1">
    <citation type="submission" date="2014-04" db="EMBL/GenBank/DDBJ databases">
        <title>Draft genome sequence of Bacillus azotoformans MEV2011, a (co-) denitrifying strain unable to grow in the presence of oxygen.</title>
        <authorList>
            <person name="Nielsen M."/>
            <person name="Schreiber L."/>
            <person name="Finster K."/>
            <person name="Schramm A."/>
        </authorList>
    </citation>
    <scope>NUCLEOTIDE SEQUENCE [LARGE SCALE GENOMIC DNA]</scope>
    <source>
        <strain evidence="11 12">MEV2011</strain>
    </source>
</reference>
<feature type="domain" description="Thiamine pyrophosphate enzyme TPP-binding" evidence="8">
    <location>
        <begin position="434"/>
        <end position="562"/>
    </location>
</feature>
<keyword evidence="5 7" id="KW-0786">Thiamine pyrophosphate</keyword>
<comment type="catalytic activity">
    <reaction evidence="7">
        <text>isochorismate + 2-oxoglutarate + H(+) = 5-enolpyruvoyl-6-hydroxy-2-succinyl-cyclohex-3-ene-1-carboxylate + CO2</text>
        <dbReference type="Rhea" id="RHEA:25593"/>
        <dbReference type="ChEBI" id="CHEBI:15378"/>
        <dbReference type="ChEBI" id="CHEBI:16526"/>
        <dbReference type="ChEBI" id="CHEBI:16810"/>
        <dbReference type="ChEBI" id="CHEBI:29780"/>
        <dbReference type="ChEBI" id="CHEBI:58818"/>
        <dbReference type="EC" id="2.2.1.9"/>
    </reaction>
</comment>
<dbReference type="GO" id="GO:0000287">
    <property type="term" value="F:magnesium ion binding"/>
    <property type="evidence" value="ECO:0007669"/>
    <property type="project" value="UniProtKB-UniRule"/>
</dbReference>
<comment type="caution">
    <text evidence="11">The sequence shown here is derived from an EMBL/GenBank/DDBJ whole genome shotgun (WGS) entry which is preliminary data.</text>
</comment>
<feature type="domain" description="Menaquinone biosynthesis protein MenD middle" evidence="10">
    <location>
        <begin position="224"/>
        <end position="413"/>
    </location>
</feature>
<dbReference type="GO" id="GO:0009234">
    <property type="term" value="P:menaquinone biosynthetic process"/>
    <property type="evidence" value="ECO:0007669"/>
    <property type="project" value="UniProtKB-UniRule"/>
</dbReference>
<dbReference type="OrthoDB" id="9791859at2"/>
<organism evidence="11 12">
    <name type="scientific">Schinkia azotoformans MEV2011</name>
    <dbReference type="NCBI Taxonomy" id="1348973"/>
    <lineage>
        <taxon>Bacteria</taxon>
        <taxon>Bacillati</taxon>
        <taxon>Bacillota</taxon>
        <taxon>Bacilli</taxon>
        <taxon>Bacillales</taxon>
        <taxon>Bacillaceae</taxon>
        <taxon>Calidifontibacillus/Schinkia group</taxon>
        <taxon>Schinkia</taxon>
    </lineage>
</organism>
<dbReference type="CDD" id="cd02009">
    <property type="entry name" value="TPP_SHCHC_synthase"/>
    <property type="match status" value="1"/>
</dbReference>
<evidence type="ECO:0000313" key="12">
    <source>
        <dbReference type="Proteomes" id="UP000027936"/>
    </source>
</evidence>
<evidence type="ECO:0000313" key="11">
    <source>
        <dbReference type="EMBL" id="KEF37553.1"/>
    </source>
</evidence>
<evidence type="ECO:0000259" key="9">
    <source>
        <dbReference type="Pfam" id="PF02776"/>
    </source>
</evidence>
<comment type="subunit">
    <text evidence="7">Homodimer.</text>
</comment>
<evidence type="ECO:0000256" key="5">
    <source>
        <dbReference type="ARBA" id="ARBA00023052"/>
    </source>
</evidence>
<evidence type="ECO:0000259" key="10">
    <source>
        <dbReference type="Pfam" id="PF16582"/>
    </source>
</evidence>
<dbReference type="InterPro" id="IPR029035">
    <property type="entry name" value="DHS-like_NAD/FAD-binding_dom"/>
</dbReference>
<keyword evidence="6 7" id="KW-0464">Manganese</keyword>
<evidence type="ECO:0000256" key="7">
    <source>
        <dbReference type="HAMAP-Rule" id="MF_01659"/>
    </source>
</evidence>
<dbReference type="Pfam" id="PF02776">
    <property type="entry name" value="TPP_enzyme_N"/>
    <property type="match status" value="1"/>
</dbReference>
<gene>
    <name evidence="7" type="primary">menD</name>
    <name evidence="11" type="ORF">M670_03132</name>
</gene>
<dbReference type="Gene3D" id="3.40.50.970">
    <property type="match status" value="2"/>
</dbReference>
<dbReference type="EC" id="2.2.1.9" evidence="7"/>
<keyword evidence="3 7" id="KW-0479">Metal-binding</keyword>
<dbReference type="PANTHER" id="PTHR42916:SF1">
    <property type="entry name" value="PROTEIN PHYLLO, CHLOROPLASTIC"/>
    <property type="match status" value="1"/>
</dbReference>
<evidence type="ECO:0000256" key="1">
    <source>
        <dbReference type="ARBA" id="ARBA00022428"/>
    </source>
</evidence>
<feature type="domain" description="Thiamine pyrophosphate enzyme N-terminal TPP-binding" evidence="9">
    <location>
        <begin position="13"/>
        <end position="125"/>
    </location>
</feature>
<comment type="similarity">
    <text evidence="7">Belongs to the TPP enzyme family. MenD subfamily.</text>
</comment>
<dbReference type="NCBIfam" id="TIGR00173">
    <property type="entry name" value="menD"/>
    <property type="match status" value="1"/>
</dbReference>
<accession>A0A072NKW5</accession>
<dbReference type="UniPathway" id="UPA01057">
    <property type="reaction ID" value="UER00164"/>
</dbReference>
<dbReference type="Gene3D" id="3.40.50.1220">
    <property type="entry name" value="TPP-binding domain"/>
    <property type="match status" value="1"/>
</dbReference>
<comment type="pathway">
    <text evidence="7">Quinol/quinone metabolism; menaquinone biosynthesis.</text>
</comment>